<keyword evidence="11 17" id="KW-1133">Transmembrane helix</keyword>
<feature type="transmembrane region" description="Helical" evidence="17">
    <location>
        <begin position="109"/>
        <end position="131"/>
    </location>
</feature>
<evidence type="ECO:0000256" key="15">
    <source>
        <dbReference type="ARBA" id="ARBA00023136"/>
    </source>
</evidence>
<feature type="domain" description="NADH:quinone oxidoreductase/Mrp antiporter transmembrane" evidence="18">
    <location>
        <begin position="105"/>
        <end position="385"/>
    </location>
</feature>
<evidence type="ECO:0000256" key="7">
    <source>
        <dbReference type="ARBA" id="ARBA00022660"/>
    </source>
</evidence>
<feature type="transmembrane region" description="Helical" evidence="17">
    <location>
        <begin position="298"/>
        <end position="319"/>
    </location>
</feature>
<gene>
    <name evidence="20" type="primary">nad4</name>
</gene>
<feature type="transmembrane region" description="Helical" evidence="17">
    <location>
        <begin position="179"/>
        <end position="201"/>
    </location>
</feature>
<comment type="function">
    <text evidence="1">Core subunit of the mitochondrial membrane respiratory chain NADH dehydrogenase (Complex I) that is believed to belong to the minimal assembly required for catalysis. Complex I functions in the transfer of electrons from NADH to the respiratory chain. The immediate electron acceptor for the enzyme is believed to be ubiquinone.</text>
</comment>
<feature type="transmembrane region" description="Helical" evidence="17">
    <location>
        <begin position="244"/>
        <end position="263"/>
    </location>
</feature>
<dbReference type="InterPro" id="IPR003918">
    <property type="entry name" value="NADH_UbQ_OxRdtase"/>
</dbReference>
<dbReference type="PANTHER" id="PTHR43507">
    <property type="entry name" value="NADH-UBIQUINONE OXIDOREDUCTASE CHAIN 4"/>
    <property type="match status" value="1"/>
</dbReference>
<name>A0A0S2MNY7_9CUCU</name>
<dbReference type="PRINTS" id="PR01437">
    <property type="entry name" value="NUOXDRDTASE4"/>
</dbReference>
<evidence type="ECO:0000256" key="3">
    <source>
        <dbReference type="ARBA" id="ARBA00009025"/>
    </source>
</evidence>
<accession>A0A0S2MNY7</accession>
<evidence type="ECO:0000256" key="5">
    <source>
        <dbReference type="ARBA" id="ARBA00021006"/>
    </source>
</evidence>
<evidence type="ECO:0000256" key="17">
    <source>
        <dbReference type="RuleBase" id="RU003297"/>
    </source>
</evidence>
<geneLocation type="mitochondrion" evidence="20"/>
<evidence type="ECO:0000313" key="20">
    <source>
        <dbReference type="EMBL" id="ALO76443.1"/>
    </source>
</evidence>
<dbReference type="Pfam" id="PF00361">
    <property type="entry name" value="Proton_antipo_M"/>
    <property type="match status" value="1"/>
</dbReference>
<feature type="transmembrane region" description="Helical" evidence="17">
    <location>
        <begin position="378"/>
        <end position="398"/>
    </location>
</feature>
<keyword evidence="15 17" id="KW-0472">Membrane</keyword>
<dbReference type="GO" id="GO:0042773">
    <property type="term" value="P:ATP synthesis coupled electron transport"/>
    <property type="evidence" value="ECO:0007669"/>
    <property type="project" value="InterPro"/>
</dbReference>
<sequence>MMKFIFPLFFMIPLSFMSSFWFNQFIWFVLSFLFILNFSFGWFYSNLNLMFGLDLLSFSMILLSFWICSLMVLSSEKIYYFNNWSKLFLFVVLILMISLYLTFSSLNVFVFYVFFEISLVPTFLLILGWGYQPERLQAGIYLLFYTLFASLPMMVSLFYCYESFFSLSWFFWGQVDSILIYLLINFVFFIKIPMYFVHLWLPKAHVEAPVSGSMILAGIMLKLGGYGLLRFMNMFMLLGNKINFIFIGLSMMGGLYISLICLRQSDMKSLIAYSSVAHMGLALCGILTLSYWGFIGSLVMMIAHGLCSSGLFCLANISYERLMSRSLYFNKGMINIIPNLSLFWFLLVSSSMAAPPSFNLLGEIVLINSILGYSFMNMGLLMLISFFSAVYSLYLYSFSQHGSLYSGFYSSYSCYVREYLILILHWLPLNLLILCGDYFSVWL</sequence>
<dbReference type="EMBL" id="JX412754">
    <property type="protein sequence ID" value="ALO76443.1"/>
    <property type="molecule type" value="Genomic_DNA"/>
</dbReference>
<evidence type="ECO:0000256" key="9">
    <source>
        <dbReference type="ARBA" id="ARBA00022967"/>
    </source>
</evidence>
<evidence type="ECO:0000256" key="12">
    <source>
        <dbReference type="ARBA" id="ARBA00023027"/>
    </source>
</evidence>
<comment type="catalytic activity">
    <reaction evidence="16 17">
        <text>a ubiquinone + NADH + 5 H(+)(in) = a ubiquinol + NAD(+) + 4 H(+)(out)</text>
        <dbReference type="Rhea" id="RHEA:29091"/>
        <dbReference type="Rhea" id="RHEA-COMP:9565"/>
        <dbReference type="Rhea" id="RHEA-COMP:9566"/>
        <dbReference type="ChEBI" id="CHEBI:15378"/>
        <dbReference type="ChEBI" id="CHEBI:16389"/>
        <dbReference type="ChEBI" id="CHEBI:17976"/>
        <dbReference type="ChEBI" id="CHEBI:57540"/>
        <dbReference type="ChEBI" id="CHEBI:57945"/>
        <dbReference type="EC" id="7.1.1.2"/>
    </reaction>
</comment>
<evidence type="ECO:0000256" key="11">
    <source>
        <dbReference type="ARBA" id="ARBA00022989"/>
    </source>
</evidence>
<evidence type="ECO:0000256" key="16">
    <source>
        <dbReference type="ARBA" id="ARBA00049551"/>
    </source>
</evidence>
<dbReference type="GO" id="GO:0048039">
    <property type="term" value="F:ubiquinone binding"/>
    <property type="evidence" value="ECO:0007669"/>
    <property type="project" value="TreeGrafter"/>
</dbReference>
<dbReference type="GO" id="GO:0031966">
    <property type="term" value="C:mitochondrial membrane"/>
    <property type="evidence" value="ECO:0007669"/>
    <property type="project" value="UniProtKB-SubCell"/>
</dbReference>
<keyword evidence="13 17" id="KW-0830">Ubiquinone</keyword>
<keyword evidence="14 17" id="KW-0496">Mitochondrion</keyword>
<evidence type="ECO:0000259" key="18">
    <source>
        <dbReference type="Pfam" id="PF00361"/>
    </source>
</evidence>
<keyword evidence="10 17" id="KW-0249">Electron transport</keyword>
<keyword evidence="8 17" id="KW-0812">Transmembrane</keyword>
<evidence type="ECO:0000259" key="19">
    <source>
        <dbReference type="Pfam" id="PF01059"/>
    </source>
</evidence>
<keyword evidence="7 17" id="KW-0679">Respiratory chain</keyword>
<evidence type="ECO:0000256" key="14">
    <source>
        <dbReference type="ARBA" id="ARBA00023128"/>
    </source>
</evidence>
<evidence type="ECO:0000256" key="2">
    <source>
        <dbReference type="ARBA" id="ARBA00004225"/>
    </source>
</evidence>
<evidence type="ECO:0000256" key="13">
    <source>
        <dbReference type="ARBA" id="ARBA00023075"/>
    </source>
</evidence>
<feature type="transmembrane region" description="Helical" evidence="17">
    <location>
        <begin position="138"/>
        <end position="159"/>
    </location>
</feature>
<dbReference type="InterPro" id="IPR000260">
    <property type="entry name" value="NADH4_N"/>
</dbReference>
<protein>
    <recommendedName>
        <fullName evidence="5 17">NADH-ubiquinone oxidoreductase chain 4</fullName>
        <ecNumber evidence="4 17">7.1.1.2</ecNumber>
    </recommendedName>
</protein>
<keyword evidence="6 17" id="KW-0813">Transport</keyword>
<dbReference type="GO" id="GO:0003954">
    <property type="term" value="F:NADH dehydrogenase activity"/>
    <property type="evidence" value="ECO:0007669"/>
    <property type="project" value="TreeGrafter"/>
</dbReference>
<evidence type="ECO:0000256" key="4">
    <source>
        <dbReference type="ARBA" id="ARBA00012944"/>
    </source>
</evidence>
<evidence type="ECO:0000256" key="8">
    <source>
        <dbReference type="ARBA" id="ARBA00022692"/>
    </source>
</evidence>
<dbReference type="EC" id="7.1.1.2" evidence="4 17"/>
<feature type="transmembrane region" description="Helical" evidence="17">
    <location>
        <begin position="419"/>
        <end position="441"/>
    </location>
</feature>
<dbReference type="GO" id="GO:0008137">
    <property type="term" value="F:NADH dehydrogenase (ubiquinone) activity"/>
    <property type="evidence" value="ECO:0007669"/>
    <property type="project" value="UniProtKB-UniRule"/>
</dbReference>
<feature type="domain" description="NADH:ubiquinone oxidoreductase chain 4 N-terminal" evidence="19">
    <location>
        <begin position="1"/>
        <end position="102"/>
    </location>
</feature>
<evidence type="ECO:0000256" key="10">
    <source>
        <dbReference type="ARBA" id="ARBA00022982"/>
    </source>
</evidence>
<keyword evidence="12 17" id="KW-0520">NAD</keyword>
<feature type="transmembrane region" description="Helical" evidence="17">
    <location>
        <begin position="270"/>
        <end position="292"/>
    </location>
</feature>
<feature type="transmembrane region" description="Helical" evidence="17">
    <location>
        <begin position="55"/>
        <end position="75"/>
    </location>
</feature>
<dbReference type="Pfam" id="PF01059">
    <property type="entry name" value="Oxidored_q5_N"/>
    <property type="match status" value="1"/>
</dbReference>
<dbReference type="PANTHER" id="PTHR43507:SF20">
    <property type="entry name" value="NADH-UBIQUINONE OXIDOREDUCTASE CHAIN 4"/>
    <property type="match status" value="1"/>
</dbReference>
<feature type="transmembrane region" description="Helical" evidence="17">
    <location>
        <begin position="20"/>
        <end position="43"/>
    </location>
</feature>
<feature type="transmembrane region" description="Helical" evidence="17">
    <location>
        <begin position="213"/>
        <end position="232"/>
    </location>
</feature>
<comment type="function">
    <text evidence="17">Core subunit of the mitochondrial membrane respiratory chain NADH dehydrogenase (Complex I) which catalyzes electron transfer from NADH through the respiratory chain, using ubiquinone as an electron acceptor. Essential for the catalytic activity and assembly of complex I.</text>
</comment>
<organism evidence="20">
    <name type="scientific">Impressosora (Neoeutrapela) sp. EUT01</name>
    <dbReference type="NCBI Taxonomy" id="1205672"/>
    <lineage>
        <taxon>Eukaryota</taxon>
        <taxon>Metazoa</taxon>
        <taxon>Ecdysozoa</taxon>
        <taxon>Arthropoda</taxon>
        <taxon>Hexapoda</taxon>
        <taxon>Insecta</taxon>
        <taxon>Pterygota</taxon>
        <taxon>Neoptera</taxon>
        <taxon>Endopterygota</taxon>
        <taxon>Coleoptera</taxon>
        <taxon>Polyphaga</taxon>
        <taxon>Cucujiformia</taxon>
        <taxon>Tenebrionidae</taxon>
        <taxon>Impressosora</taxon>
    </lineage>
</organism>
<evidence type="ECO:0000256" key="6">
    <source>
        <dbReference type="ARBA" id="ARBA00022448"/>
    </source>
</evidence>
<evidence type="ECO:0000256" key="1">
    <source>
        <dbReference type="ARBA" id="ARBA00003257"/>
    </source>
</evidence>
<dbReference type="AlphaFoldDB" id="A0A0S2MNY7"/>
<keyword evidence="9" id="KW-1278">Translocase</keyword>
<comment type="subcellular location">
    <subcellularLocation>
        <location evidence="2 17">Mitochondrion membrane</location>
        <topology evidence="2 17">Multi-pass membrane protein</topology>
    </subcellularLocation>
</comment>
<feature type="transmembrane region" description="Helical" evidence="17">
    <location>
        <begin position="87"/>
        <end position="103"/>
    </location>
</feature>
<dbReference type="InterPro" id="IPR001750">
    <property type="entry name" value="ND/Mrp_TM"/>
</dbReference>
<reference evidence="20" key="1">
    <citation type="submission" date="2012-06" db="EMBL/GenBank/DDBJ databases">
        <title>Mitogenomics of the Coleoptera under dense taxon sampling.</title>
        <authorList>
            <person name="Timmermans M.J.T.N."/>
            <person name="Lim J."/>
            <person name="Dodsworth S."/>
            <person name="Haran J."/>
            <person name="Ahrens D."/>
            <person name="Bocak L."/>
            <person name="London A."/>
            <person name="Culverwell L."/>
            <person name="Vogler A.P."/>
        </authorList>
    </citation>
    <scope>NUCLEOTIDE SEQUENCE</scope>
</reference>
<comment type="similarity">
    <text evidence="3 17">Belongs to the complex I subunit 4 family.</text>
</comment>
<dbReference type="GO" id="GO:0015990">
    <property type="term" value="P:electron transport coupled proton transport"/>
    <property type="evidence" value="ECO:0007669"/>
    <property type="project" value="TreeGrafter"/>
</dbReference>
<proteinExistence type="inferred from homology"/>